<evidence type="ECO:0000259" key="6">
    <source>
        <dbReference type="Pfam" id="PF02782"/>
    </source>
</evidence>
<dbReference type="Pfam" id="PF00370">
    <property type="entry name" value="FGGY_N"/>
    <property type="match status" value="1"/>
</dbReference>
<keyword evidence="2 4" id="KW-0808">Transferase</keyword>
<dbReference type="GO" id="GO:0004856">
    <property type="term" value="F:D-xylulokinase activity"/>
    <property type="evidence" value="ECO:0007669"/>
    <property type="project" value="UniProtKB-UniRule"/>
</dbReference>
<dbReference type="InterPro" id="IPR018485">
    <property type="entry name" value="FGGY_C"/>
</dbReference>
<dbReference type="GO" id="GO:0005997">
    <property type="term" value="P:xylulose metabolic process"/>
    <property type="evidence" value="ECO:0007669"/>
    <property type="project" value="UniProtKB-UniRule"/>
</dbReference>
<feature type="domain" description="Carbohydrate kinase FGGY N-terminal" evidence="5">
    <location>
        <begin position="146"/>
        <end position="297"/>
    </location>
</feature>
<dbReference type="GO" id="GO:0005524">
    <property type="term" value="F:ATP binding"/>
    <property type="evidence" value="ECO:0007669"/>
    <property type="project" value="UniProtKB-KW"/>
</dbReference>
<dbReference type="Gene3D" id="3.30.420.40">
    <property type="match status" value="2"/>
</dbReference>
<protein>
    <recommendedName>
        <fullName evidence="4">Xylulose kinase</fullName>
        <ecNumber evidence="4">2.7.1.17</ecNumber>
    </recommendedName>
</protein>
<dbReference type="GO" id="GO:0005829">
    <property type="term" value="C:cytosol"/>
    <property type="evidence" value="ECO:0007669"/>
    <property type="project" value="TreeGrafter"/>
</dbReference>
<keyword evidence="8" id="KW-1185">Reference proteome</keyword>
<dbReference type="InterPro" id="IPR000577">
    <property type="entry name" value="Carb_kinase_FGGY"/>
</dbReference>
<dbReference type="Proteomes" id="UP000683360">
    <property type="component" value="Unassembled WGS sequence"/>
</dbReference>
<keyword evidence="3 4" id="KW-0418">Kinase</keyword>
<comment type="function">
    <text evidence="4">Phosphorylates D-xylulose to produce D-xylulose 5-phosphate, a molecule that may play an important role in the regulation of glucose metabolism and lipogenesis.</text>
</comment>
<keyword evidence="4" id="KW-0547">Nucleotide-binding</keyword>
<sequence>MVGRRKRQIFGGNMSGNSIYLGFDFSTQQIKCVAIDEELNFICEKAVRFDTDLPEFKTQGGVHVHDDRVTVTVPTALWVKALDILLFRLQNGLFDFSNVMGISGCGQQHGSVYWKKGSKLKLNKLKPLASLHDQLKDGFSVPESPIWMDASTMTQCQKLEESVGGPLKLAEITGSRAFVRMTGEQIMKISQNDPETYANTERVSLVSSFVPSILIGDYAPIDFSDGSGMNLLDINTKTWSKQCLDACGENLGEKLGEPVPSPTVVGNIHSYFCDKYGFPDECKIVAFTGDNPSSLAGLSPRVGDVIVSLGTSDTVFLWMSQQRAETEGHVFVNPIDPNDYMIMVCFKNGSLEREGIKDRCAGSWEKFEDMVKSTPMGNNGNFGLFFGQVEVQPFVKGTFRFNEKNEKVDAFPPDVEVRAVLEGQMIARRVYSELRGMKITQQTRLLATGGASNNKAIQQVMADVFNAPVYTTQIADSAALGGCYRAIQACTGKQFEDVVKNHPEPVCVAKPTSGCVEIYDKMCERYRIIEKIITEK</sequence>
<comment type="caution">
    <text evidence="7">The sequence shown here is derived from an EMBL/GenBank/DDBJ whole genome shotgun (WGS) entry which is preliminary data.</text>
</comment>
<dbReference type="FunFam" id="3.30.420.40:FF:000118">
    <property type="entry name" value="Xylulose kinase 2"/>
    <property type="match status" value="1"/>
</dbReference>
<keyword evidence="4" id="KW-0859">Xylose metabolism</keyword>
<dbReference type="PIRSF" id="PIRSF000538">
    <property type="entry name" value="GlpK"/>
    <property type="match status" value="1"/>
</dbReference>
<comment type="similarity">
    <text evidence="1 4">Belongs to the FGGY kinase family.</text>
</comment>
<feature type="domain" description="Carbohydrate kinase FGGY C-terminal" evidence="6">
    <location>
        <begin position="307"/>
        <end position="487"/>
    </location>
</feature>
<evidence type="ECO:0000313" key="7">
    <source>
        <dbReference type="EMBL" id="CAG2229139.1"/>
    </source>
</evidence>
<keyword evidence="4" id="KW-0119">Carbohydrate metabolism</keyword>
<dbReference type="Pfam" id="PF02782">
    <property type="entry name" value="FGGY_C"/>
    <property type="match status" value="1"/>
</dbReference>
<gene>
    <name evidence="7" type="ORF">MEDL_42078</name>
</gene>
<dbReference type="EC" id="2.7.1.17" evidence="4"/>
<dbReference type="CDD" id="cd07776">
    <property type="entry name" value="ASKHA_NBD_FGGY_SpXK-like"/>
    <property type="match status" value="1"/>
</dbReference>
<dbReference type="AlphaFoldDB" id="A0A8S3T682"/>
<reference evidence="7" key="1">
    <citation type="submission" date="2021-03" db="EMBL/GenBank/DDBJ databases">
        <authorList>
            <person name="Bekaert M."/>
        </authorList>
    </citation>
    <scope>NUCLEOTIDE SEQUENCE</scope>
</reference>
<evidence type="ECO:0000313" key="8">
    <source>
        <dbReference type="Proteomes" id="UP000683360"/>
    </source>
</evidence>
<evidence type="ECO:0000259" key="5">
    <source>
        <dbReference type="Pfam" id="PF00370"/>
    </source>
</evidence>
<proteinExistence type="inferred from homology"/>
<organism evidence="7 8">
    <name type="scientific">Mytilus edulis</name>
    <name type="common">Blue mussel</name>
    <dbReference type="NCBI Taxonomy" id="6550"/>
    <lineage>
        <taxon>Eukaryota</taxon>
        <taxon>Metazoa</taxon>
        <taxon>Spiralia</taxon>
        <taxon>Lophotrochozoa</taxon>
        <taxon>Mollusca</taxon>
        <taxon>Bivalvia</taxon>
        <taxon>Autobranchia</taxon>
        <taxon>Pteriomorphia</taxon>
        <taxon>Mytilida</taxon>
        <taxon>Mytiloidea</taxon>
        <taxon>Mytilidae</taxon>
        <taxon>Mytilinae</taxon>
        <taxon>Mytilus</taxon>
    </lineage>
</organism>
<dbReference type="SUPFAM" id="SSF53067">
    <property type="entry name" value="Actin-like ATPase domain"/>
    <property type="match status" value="2"/>
</dbReference>
<name>A0A8S3T682_MYTED</name>
<dbReference type="InterPro" id="IPR043129">
    <property type="entry name" value="ATPase_NBD"/>
</dbReference>
<dbReference type="PANTHER" id="PTHR10196">
    <property type="entry name" value="SUGAR KINASE"/>
    <property type="match status" value="1"/>
</dbReference>
<evidence type="ECO:0000256" key="3">
    <source>
        <dbReference type="ARBA" id="ARBA00022777"/>
    </source>
</evidence>
<dbReference type="InterPro" id="IPR042024">
    <property type="entry name" value="D-XK_euk"/>
</dbReference>
<accession>A0A8S3T682</accession>
<dbReference type="EMBL" id="CAJPWZ010002016">
    <property type="protein sequence ID" value="CAG2229139.1"/>
    <property type="molecule type" value="Genomic_DNA"/>
</dbReference>
<evidence type="ECO:0000256" key="2">
    <source>
        <dbReference type="ARBA" id="ARBA00022679"/>
    </source>
</evidence>
<evidence type="ECO:0000256" key="1">
    <source>
        <dbReference type="ARBA" id="ARBA00009156"/>
    </source>
</evidence>
<dbReference type="GO" id="GO:0042732">
    <property type="term" value="P:D-xylose metabolic process"/>
    <property type="evidence" value="ECO:0007669"/>
    <property type="project" value="UniProtKB-UniRule"/>
</dbReference>
<comment type="catalytic activity">
    <reaction evidence="4">
        <text>D-xylulose + ATP = D-xylulose 5-phosphate + ADP + H(+)</text>
        <dbReference type="Rhea" id="RHEA:10964"/>
        <dbReference type="ChEBI" id="CHEBI:15378"/>
        <dbReference type="ChEBI" id="CHEBI:17140"/>
        <dbReference type="ChEBI" id="CHEBI:30616"/>
        <dbReference type="ChEBI" id="CHEBI:57737"/>
        <dbReference type="ChEBI" id="CHEBI:456216"/>
        <dbReference type="EC" id="2.7.1.17"/>
    </reaction>
</comment>
<keyword evidence="4" id="KW-0067">ATP-binding</keyword>
<dbReference type="OrthoDB" id="1728974at2759"/>
<dbReference type="InterPro" id="IPR018484">
    <property type="entry name" value="FGGY_N"/>
</dbReference>
<evidence type="ECO:0000256" key="4">
    <source>
        <dbReference type="RuleBase" id="RU367058"/>
    </source>
</evidence>
<dbReference type="PANTHER" id="PTHR10196:SF57">
    <property type="entry name" value="XYLULOSE KINASE"/>
    <property type="match status" value="1"/>
</dbReference>